<dbReference type="AlphaFoldDB" id="A0A2S4WKS1"/>
<reference evidence="1 2" key="1">
    <citation type="submission" date="2017-12" db="EMBL/GenBank/DDBJ databases">
        <title>Gene loss provides genomic basis for host adaptation in cereal stripe rust fungi.</title>
        <authorList>
            <person name="Xia C."/>
        </authorList>
    </citation>
    <scope>NUCLEOTIDE SEQUENCE [LARGE SCALE GENOMIC DNA]</scope>
    <source>
        <strain evidence="1 2">93TX-2</strain>
    </source>
</reference>
<dbReference type="EMBL" id="PKSM01000010">
    <property type="protein sequence ID" value="POW22358.1"/>
    <property type="molecule type" value="Genomic_DNA"/>
</dbReference>
<dbReference type="PANTHER" id="PTHR33096:SF1">
    <property type="entry name" value="CXC1-LIKE CYSTEINE CLUSTER ASSOCIATED WITH KDZ TRANSPOSASES DOMAIN-CONTAINING PROTEIN"/>
    <property type="match status" value="1"/>
</dbReference>
<gene>
    <name evidence="1" type="ORF">PSHT_01309</name>
</gene>
<dbReference type="VEuPathDB" id="FungiDB:PSHT_01309"/>
<evidence type="ECO:0000313" key="1">
    <source>
        <dbReference type="EMBL" id="POW22358.1"/>
    </source>
</evidence>
<name>A0A2S4WKS1_9BASI</name>
<sequence length="419" mass="47766">MARINVKNPVANRALCTPSRPALTMGKIRMKIPVGNRTQRPIERLDNARDTAAMLQLNNFVAQGGSQPANFIPPLDGETFVKERTDTFDIVEEFNPLPGLEDDEEDDSDDECGEWVTLVEEEPDKIDIMVSASNERHVQRAKEFNWTRLLDQLHPVHMCQKLLTKNWTRVNWNETFNTRCNCPAGVKTSSMIDLVDLHVHWMCCKFNVALEWPKLLKGVFNWQWAAQCAFQADHTDVKEVRMRKMVAIYEQENVIDLMWIFRATESEVRDLINVIEAESEALKEDIANLLGEDMPAGDELFVQAVHLRAERQPVLATKTGVSSMKRGDDEVPRDHFDEIDLFNVSRRDKANHCQPQANPDFLATWRDVPKNLPPDKYSISGDQANNNDDNWEEEILAAVVEDGEDADVVASDVEDEGHD</sequence>
<protein>
    <recommendedName>
        <fullName evidence="3">CxC1-like cysteine cluster associated with KDZ transposases domain-containing protein</fullName>
    </recommendedName>
</protein>
<dbReference type="VEuPathDB" id="FungiDB:PSTT_01358"/>
<reference evidence="2" key="2">
    <citation type="journal article" date="2018" name="BMC Genomics">
        <title>Genomic insights into host adaptation between the wheat stripe rust pathogen (Puccinia striiformis f. sp. tritici) and the barley stripe rust pathogen (Puccinia striiformis f. sp. hordei).</title>
        <authorList>
            <person name="Xia C."/>
            <person name="Wang M."/>
            <person name="Yin C."/>
            <person name="Cornejo O.E."/>
            <person name="Hulbert S.H."/>
            <person name="Chen X."/>
        </authorList>
    </citation>
    <scope>NUCLEOTIDE SEQUENCE [LARGE SCALE GENOMIC DNA]</scope>
    <source>
        <strain evidence="2">93TX-2</strain>
    </source>
</reference>
<keyword evidence="2" id="KW-1185">Reference proteome</keyword>
<dbReference type="OrthoDB" id="2507493at2759"/>
<evidence type="ECO:0000313" key="2">
    <source>
        <dbReference type="Proteomes" id="UP000238274"/>
    </source>
</evidence>
<dbReference type="VEuPathDB" id="FungiDB:PSTT_01359"/>
<proteinExistence type="predicted"/>
<dbReference type="Proteomes" id="UP000238274">
    <property type="component" value="Unassembled WGS sequence"/>
</dbReference>
<comment type="caution">
    <text evidence="1">The sequence shown here is derived from an EMBL/GenBank/DDBJ whole genome shotgun (WGS) entry which is preliminary data.</text>
</comment>
<organism evidence="1 2">
    <name type="scientific">Puccinia striiformis</name>
    <dbReference type="NCBI Taxonomy" id="27350"/>
    <lineage>
        <taxon>Eukaryota</taxon>
        <taxon>Fungi</taxon>
        <taxon>Dikarya</taxon>
        <taxon>Basidiomycota</taxon>
        <taxon>Pucciniomycotina</taxon>
        <taxon>Pucciniomycetes</taxon>
        <taxon>Pucciniales</taxon>
        <taxon>Pucciniaceae</taxon>
        <taxon>Puccinia</taxon>
    </lineage>
</organism>
<accession>A0A2S4WKS1</accession>
<evidence type="ECO:0008006" key="3">
    <source>
        <dbReference type="Google" id="ProtNLM"/>
    </source>
</evidence>
<reference evidence="2" key="3">
    <citation type="journal article" date="2018" name="Mol. Plant Microbe Interact.">
        <title>Genome sequence resources for the wheat stripe rust pathogen (Puccinia striiformis f. sp. tritici) and the barley stripe rust pathogen (Puccinia striiformis f. sp. hordei).</title>
        <authorList>
            <person name="Xia C."/>
            <person name="Wang M."/>
            <person name="Yin C."/>
            <person name="Cornejo O.E."/>
            <person name="Hulbert S.H."/>
            <person name="Chen X."/>
        </authorList>
    </citation>
    <scope>NUCLEOTIDE SEQUENCE [LARGE SCALE GENOMIC DNA]</scope>
    <source>
        <strain evidence="2">93TX-2</strain>
    </source>
</reference>
<dbReference type="PANTHER" id="PTHR33096">
    <property type="entry name" value="CXC2 DOMAIN-CONTAINING PROTEIN"/>
    <property type="match status" value="1"/>
</dbReference>